<feature type="compositionally biased region" description="Basic and acidic residues" evidence="1">
    <location>
        <begin position="1"/>
        <end position="11"/>
    </location>
</feature>
<dbReference type="AlphaFoldDB" id="A0A9N9FDZ5"/>
<dbReference type="EMBL" id="CAJVPP010001001">
    <property type="protein sequence ID" value="CAG8527433.1"/>
    <property type="molecule type" value="Genomic_DNA"/>
</dbReference>
<evidence type="ECO:0000256" key="1">
    <source>
        <dbReference type="SAM" id="MobiDB-lite"/>
    </source>
</evidence>
<organism evidence="2 3">
    <name type="scientific">Funneliformis mosseae</name>
    <name type="common">Endomycorrhizal fungus</name>
    <name type="synonym">Glomus mosseae</name>
    <dbReference type="NCBI Taxonomy" id="27381"/>
    <lineage>
        <taxon>Eukaryota</taxon>
        <taxon>Fungi</taxon>
        <taxon>Fungi incertae sedis</taxon>
        <taxon>Mucoromycota</taxon>
        <taxon>Glomeromycotina</taxon>
        <taxon>Glomeromycetes</taxon>
        <taxon>Glomerales</taxon>
        <taxon>Glomeraceae</taxon>
        <taxon>Funneliformis</taxon>
    </lineage>
</organism>
<feature type="region of interest" description="Disordered" evidence="1">
    <location>
        <begin position="1"/>
        <end position="27"/>
    </location>
</feature>
<keyword evidence="3" id="KW-1185">Reference proteome</keyword>
<proteinExistence type="predicted"/>
<comment type="caution">
    <text evidence="2">The sequence shown here is derived from an EMBL/GenBank/DDBJ whole genome shotgun (WGS) entry which is preliminary data.</text>
</comment>
<protein>
    <submittedName>
        <fullName evidence="2">12789_t:CDS:1</fullName>
    </submittedName>
</protein>
<reference evidence="2" key="1">
    <citation type="submission" date="2021-06" db="EMBL/GenBank/DDBJ databases">
        <authorList>
            <person name="Kallberg Y."/>
            <person name="Tangrot J."/>
            <person name="Rosling A."/>
        </authorList>
    </citation>
    <scope>NUCLEOTIDE SEQUENCE</scope>
    <source>
        <strain evidence="2">87-6 pot B 2015</strain>
    </source>
</reference>
<evidence type="ECO:0000313" key="2">
    <source>
        <dbReference type="EMBL" id="CAG8527433.1"/>
    </source>
</evidence>
<name>A0A9N9FDZ5_FUNMO</name>
<feature type="non-terminal residue" evidence="2">
    <location>
        <position position="1"/>
    </location>
</feature>
<dbReference type="Proteomes" id="UP000789375">
    <property type="component" value="Unassembled WGS sequence"/>
</dbReference>
<accession>A0A9N9FDZ5</accession>
<sequence length="83" mass="9493">MTQKQKEETFSERILSSDEFNPNQLEDNEDKWVINLDEINPDKSASNISETSQVSDSETNISLGNNSVWLYFNKNPADAFGYN</sequence>
<evidence type="ECO:0000313" key="3">
    <source>
        <dbReference type="Proteomes" id="UP000789375"/>
    </source>
</evidence>
<gene>
    <name evidence="2" type="ORF">FMOSSE_LOCUS5339</name>
</gene>